<feature type="domain" description="Macro" evidence="2">
    <location>
        <begin position="4229"/>
        <end position="4434"/>
    </location>
</feature>
<dbReference type="InterPro" id="IPR041588">
    <property type="entry name" value="Integrase_H2C2"/>
</dbReference>
<feature type="domain" description="Macro" evidence="2">
    <location>
        <begin position="4723"/>
        <end position="4937"/>
    </location>
</feature>
<proteinExistence type="predicted"/>
<dbReference type="InterPro" id="IPR012337">
    <property type="entry name" value="RNaseH-like_sf"/>
</dbReference>
<dbReference type="Pfam" id="PF01661">
    <property type="entry name" value="Macro"/>
    <property type="match status" value="15"/>
</dbReference>
<comment type="caution">
    <text evidence="3">The sequence shown here is derived from an EMBL/GenBank/DDBJ whole genome shotgun (WGS) entry which is preliminary data.</text>
</comment>
<dbReference type="Pfam" id="PF17921">
    <property type="entry name" value="Integrase_H2C2"/>
    <property type="match status" value="1"/>
</dbReference>
<organism evidence="3 4">
    <name type="scientific">Paralvinella palmiformis</name>
    <dbReference type="NCBI Taxonomy" id="53620"/>
    <lineage>
        <taxon>Eukaryota</taxon>
        <taxon>Metazoa</taxon>
        <taxon>Spiralia</taxon>
        <taxon>Lophotrochozoa</taxon>
        <taxon>Annelida</taxon>
        <taxon>Polychaeta</taxon>
        <taxon>Sedentaria</taxon>
        <taxon>Canalipalpata</taxon>
        <taxon>Terebellida</taxon>
        <taxon>Terebelliformia</taxon>
        <taxon>Alvinellidae</taxon>
        <taxon>Paralvinella</taxon>
    </lineage>
</organism>
<dbReference type="PANTHER" id="PTHR11106">
    <property type="entry name" value="GANGLIOSIDE INDUCED DIFFERENTIATION ASSOCIATED PROTEIN 2-RELATED"/>
    <property type="match status" value="1"/>
</dbReference>
<dbReference type="InterPro" id="IPR002589">
    <property type="entry name" value="Macro_dom"/>
</dbReference>
<feature type="region of interest" description="Disordered" evidence="1">
    <location>
        <begin position="6253"/>
        <end position="6272"/>
    </location>
</feature>
<feature type="compositionally biased region" description="Polar residues" evidence="1">
    <location>
        <begin position="608"/>
        <end position="625"/>
    </location>
</feature>
<dbReference type="SUPFAM" id="SSF53098">
    <property type="entry name" value="Ribonuclease H-like"/>
    <property type="match status" value="1"/>
</dbReference>
<name>A0AAD9N6K8_9ANNE</name>
<feature type="domain" description="Macro" evidence="2">
    <location>
        <begin position="2104"/>
        <end position="2292"/>
    </location>
</feature>
<dbReference type="InterPro" id="IPR036397">
    <property type="entry name" value="RNaseH_sf"/>
</dbReference>
<evidence type="ECO:0000313" key="3">
    <source>
        <dbReference type="EMBL" id="KAK2156911.1"/>
    </source>
</evidence>
<feature type="region of interest" description="Disordered" evidence="1">
    <location>
        <begin position="5740"/>
        <end position="5760"/>
    </location>
</feature>
<accession>A0AAD9N6K8</accession>
<dbReference type="Gene3D" id="3.40.220.10">
    <property type="entry name" value="Leucine Aminopeptidase, subunit E, domain 1"/>
    <property type="match status" value="24"/>
</dbReference>
<feature type="domain" description="Macro" evidence="2">
    <location>
        <begin position="1138"/>
        <end position="1326"/>
    </location>
</feature>
<dbReference type="Gene3D" id="1.10.340.70">
    <property type="match status" value="1"/>
</dbReference>
<feature type="domain" description="Macro" evidence="2">
    <location>
        <begin position="5817"/>
        <end position="6022"/>
    </location>
</feature>
<feature type="domain" description="Macro" evidence="2">
    <location>
        <begin position="6430"/>
        <end position="6635"/>
    </location>
</feature>
<keyword evidence="4" id="KW-1185">Reference proteome</keyword>
<feature type="domain" description="Macro" evidence="2">
    <location>
        <begin position="1619"/>
        <end position="1807"/>
    </location>
</feature>
<feature type="domain" description="Macro" evidence="2">
    <location>
        <begin position="4966"/>
        <end position="5161"/>
    </location>
</feature>
<feature type="domain" description="Macro" evidence="2">
    <location>
        <begin position="4012"/>
        <end position="4200"/>
    </location>
</feature>
<gene>
    <name evidence="3" type="ORF">LSH36_202g06001</name>
</gene>
<dbReference type="GO" id="GO:0003676">
    <property type="term" value="F:nucleic acid binding"/>
    <property type="evidence" value="ECO:0007669"/>
    <property type="project" value="InterPro"/>
</dbReference>
<dbReference type="Proteomes" id="UP001208570">
    <property type="component" value="Unassembled WGS sequence"/>
</dbReference>
<feature type="domain" description="Macro" evidence="2">
    <location>
        <begin position="3323"/>
        <end position="3528"/>
    </location>
</feature>
<dbReference type="InterPro" id="IPR043472">
    <property type="entry name" value="Macro_dom-like"/>
</dbReference>
<feature type="region of interest" description="Disordered" evidence="1">
    <location>
        <begin position="606"/>
        <end position="625"/>
    </location>
</feature>
<feature type="domain" description="Macro" evidence="2">
    <location>
        <begin position="6051"/>
        <end position="6239"/>
    </location>
</feature>
<dbReference type="Pfam" id="PF05380">
    <property type="entry name" value="Peptidase_A17"/>
    <property type="match status" value="1"/>
</dbReference>
<dbReference type="EMBL" id="JAODUP010000202">
    <property type="protein sequence ID" value="KAK2156911.1"/>
    <property type="molecule type" value="Genomic_DNA"/>
</dbReference>
<evidence type="ECO:0000256" key="1">
    <source>
        <dbReference type="SAM" id="MobiDB-lite"/>
    </source>
</evidence>
<feature type="domain" description="Macro" evidence="2">
    <location>
        <begin position="2351"/>
        <end position="2556"/>
    </location>
</feature>
<feature type="domain" description="Macro" evidence="2">
    <location>
        <begin position="1870"/>
        <end position="2047"/>
    </location>
</feature>
<feature type="domain" description="Macro" evidence="2">
    <location>
        <begin position="3073"/>
        <end position="3261"/>
    </location>
</feature>
<sequence>MSNSRTVLESIPEHHRATGFVDLNLDSLPTERALGISWDVQRDLLCFMINPKVVKITRRNILSVFCSVFDPFGIAAPSILPGKLLLQELCRNGVDWDSELSDYDTNQWTNIIQSLLIRQSESCTHEEIQQWRYVEGSINPADLSSRGIRIGDAEKTRTWLTGPKFLWKKYTKWPQNPDTLGAPIVDDPEVKRPITAVAVLQSTHVLDDVTRRFCDIGKLKRTLVWVLFFTHCLKAKCKPGEYPGHVSVNCNNLLLPIKLLNEAEITLVKHAQCQHYQGELTHLRDMKSHKRPTGVKSSSAIYKLNPFIMDDIIRVGGRLGHSNLSYDVKHQILLPGDSPFTKLLLQDIHKRIGHLGKNSMLAELRQRFWIPRAGQLIKSMLSKCVDCRRCFAHPEAQHMANLLSDRVIVDLPGFSYVGVDYFGPIEVKRGCTVQKRYGVIFTCCSSGAVHLEVSHSLTTDSCIEAIRRFLARRGPVIRIRSDNGTNLVGAEAEMKRDVASWNQTQIGRYLQQHHIEWTFNPPASPHFDRKHVPDFYVAAAVCQAITEGTRTNKGLRKIYILDDDDEFLALLKTDMSKSMNYFTDVGDTTTPTPAEADSQLIQCKESESNANSSPILSTSETQFTPTERVTHPTIATAVEEHEEITVTKLTETVPRKGPNMGESSQSYSQSITHTTSTEMVPSAEKTTEIPECDESVLPTHSDKEPSSEYQFLDESQIQITPTERVITSPAIATAVEEHEEITVTKLTETKTEVQAVPCKGPNMGESSQSYSQPITHTTGTEMVPSAEMTTEIPEPDESVLPTHSDKEPDSEYQFFEESQTQITRSERIIASSTTHSIQVPEIPETQQLSEARRINQTVVRSEVAGVKSAPPDAAYQDKTTLLESRKSPATTSNIPEKVLIPKYEIPCGFLIHNSIQVFVFKCDITKLKVDAIVNIANRNLDHAAGIAKTICDAAGPQLEREGREMISISGPIPISETVVTSAGDLPCRMVIHAVCPTWPFEVDDRKRRHCLKLLRKTLTNVLYTADKYVITSLAIPAITSGIAGIPTDGVTTFICEMLANVFNVPKHEVARIICEVLASSNSINLKEVHLVSTMDHILPLIGGAFLEMSREEPSNEYPNVTQVDQNVITSAMRRRLKRKISQLAIGDRVKVFISCDDITKLKVDAIVCSNDKQLSCSKGLAKRIAKLIGKQYKKKCKQAARGNILHTSDAVSIKTNRLGVIINVVVPRLSRLTKKIKKHDADTYQNLLSASFKKAFDEARKCGVSCLAVSPLGADQKHVPKLWIADVMSRVIKDVVDSDQQLQEIHIVGTNKDFLALLGRKLNKHINVISGTDIFVQLESAQAKETDEIVESKIAQPEHIISVSKVKEERVETPLPEMDKPPKYNSPCGFLIRNNIKVFIYKHDIVKLQVDAIVNFTNETLDHATGIGKVIVHAAGPDMEREGRDMISSSGSLPVSHTLVTSAGELRCKTIIHAVGPSWPFEAAEKDVNRSLKLLHKTFINIFQTADKHFITTLAIPAVTSGMSGVPTHDALTFICEMLMTVYNVPKHEVARIICEVLTNKTFLHLKEVHLVDVTDEVLCLIGGFLHEMSKEESPNKSHDVIELDQNLVSSTIQSSSKKKETIVPIRDRVKVFISNGDITKLKVDAVIFSNDKKLSSSSGVAKQVADLAGSGYKEQCKQIAKEIKLHVSDAVFVESKAAGIIIHVVVPHLTMFSKKIKKHNINIYKILLSSSFENAFEEARKHDAFCLAISPLAIDQKRISNVWVADAMCEVIKKVIKSNQLLKEIHIVDTNKDFLILLRDKMEKENINIIAEIDNAIHPNLTKTKNEDKKSHSKFARFLRMAHRRATSTKEKDHIDNSFLEIDSLFRSYIPCGFLINNSFQVFIHKCNVTQLQVDAIINFTNGNLDHAVGIGKVIFDAAGPDMEREGRDMINSNGPLPKSHTMVTSSGELPCQNVIHAVGPIWPFEADEKKKKRSLKLLHKTFINVLHTADKHAITTLAIPTVTSGITGIPIDNVETFICKVLTKVFNVPSHEVARVICEVIATANPKYLKEVHLVDIVDDTLSLIGGTFLQSCRQGSPNASDDVIELDHEVIFSTIQRRLTIKTHDPSIYDGVKVFISYGDIINLKADAIVCANDNKLSCSSGVAKKIANLVGGEYKEQCRQTAKDMNLHSSDVVTIKTKQFGSIINVVVPSLTRLSKTLTKSQINSYKKLLTAVFENAFEEARTFDVSCLAISPLGADQKYIPNRWIVDAMCQVLKEVVKSGEHPKEIHIVGTSKHFLVLLSDKLKKHINIVTDIEKPKQDERKKLEKRSSTKRPHLNFARILRMTSLRASSKKETSIVNIDSLPHYNVPCSFEVNNNIQVLVHNCDITKLQVDAIVNFTNGNLDHAVGIGKIIFDAAGPDMEREGRDMISSTGPLPVSHTLVTSAGELHCKKIIHAVGPTWPFEAGKKKKKRSLKLLNKTFINILHTADKHFVTKLAIPAVTSDMSGVPTHDALTFICEMLMTVYNVPKHEVARIICEVLTNKTFLHLKEVHLVDVTDEVLCLIGGFLHEMSKEESPNKSHDVIELDQYLLSSTIQRLLKKKENIVPIRDRVKVFISNGDITKMKVDAIIFSNDKQLSCSSRVAKKIANLAGSEYKEQCKQIAKEIQLRTSDAISIKSKAPAVLIHVVVPHLTLASKKTKKHDIDNYKILLSLSFENAFEEARKHDAFCLAISPLGAGQKHVPKAWIVNIMCQVITHVIKTHLLLKEIHVVGTNTDFLVLLSDKLKNYINVITDIECTVQPKQDEMKGVEKLTSSKRRHLQYARILRMTSLRASSKKENLLDTSIVDIDSLPHYKVPCSFEINNNIQVLVHNCDITKLQVDAIVNFTNGNLDHAVGIGKVIFDAAGPDMEREGRDMISSTGPLPVSHTLVTSAGELHCKKIIHAVGPTWPFEAGKKKKKRSLKLLNKTFINILHTADKHFVTKLAIPAVTSDMSGVPTHDALTFICEMLMTVYNVPKHEVARIICEVLTNKTFLHLKEVHLVDVTDEVLCLIGGFLHEMSKEESPNKSHDVIELDQYLLSSTIQRLLKKKENIVPIRDRVKVFISNGDITKMKVDAIIFSNDKQLSCSSRVAKKIANLAGSEYKEQCKQIAKEIQLRTSDAISIKSKAPAVLIHVVVPHLTLASKKTKKHDIDNYKILLSLSFENAFEEARKHDAFCLAISPLGAGQKHVPKAWIVNIMCQVITHVIKTHLLLKEIHVVGTNTDFLVLLSDKLKNYINVITDIECTMQPKQDEMKGVEKRSSTKRPHLKFGRILRMSSLRVSSKKDTSIVDIDSLPKYKVPCSFEITNNIQVFVHNCDITKLQVDAIVNFTNGNLDHAAGIGKVIFDAAGPDMEREGRDMISSSGAISVSHTMVTLGGELPCRRVIHAVGPIWPYEDIDEKKKYSLKLLCETFTNILNTADKLAITSLAIPAVTSGIMGIPTHDEATLICEMLANVFKVPECEVARIICNILASRKCSSLREVHLVNNVDRMLSLLGGSFLRMSKQIEPSEFHDVNELDSDVLSSTILRCKIPTERELLIHNGVTVYISCDDITALTVEAIVCSNDRKLSSSSGLAKYISNLAGNEYMERCKERVKERGLHTSDAVSIKTDNLGIIINVVVPRLTGIASKTKLNKRGLYTRLLRASFENAFEEARKCDVSRLALFPLGAEQRYIPNLWIASTMCQVITDATKSNRQLKEIHIFDPKEDFFIDNVINWRDEVGRKQIVGTREINEKASPGMTYPPAAEVGTISKLVPCGFIIANKVQVFIHQCDITKLQVDAIAYIGNEILAHDGGIAKTIFDAAGPPLEKEVKSKANSSNPISVNDTVITSAGELPCEMVIHAVCSEWPFEIDNHKKQQCLTILHNAYNKILHTADEYCLETLAVSAITSGIVEDPTNNIAAAICEMAANLFSVPKHEVARIIYEALLNTDTSNLKVIHLVDNTDKILSLVANRFNHISKQKPSNDLPRVTKLDEDVVSFKIHTYKKRELKRLLLDNRIKVFIYHGDITKATVDAILCSNDEGLSCSAGIAKIMANLAGDVYKKRCQEEARRQKLKASDVVPIMTENYGIIINAILPRLTDLSSKRTSHDDGAYKQLMERTFKNAFEEARNYGVSSLAMVPLGADDNNIPNSWITDVICDVLIGSLNTSDQLNEIHIVDVNNDFLPVLRRELKWRVNDQRDKQIRTDVSDEMPMNRNESSVHRDTVPCGFLTINIIRVFIHECDITKLQVDGIASVNNESLDKTTPVAKAIFDAAGPELKLEVEEIISSSGSVPVTQTIVTSPGRLSCKKVIHAVGPRLSPLEDEKSKKRALQLLRNTYANIVYAADKRGFKSLAISTDLSGIINMPKTNIETIVGKTLPGSFKVPNDDIARILCKLLTGIDTRNLKEIHLVDTNHQCLATLAHAFFLKNKLKRQDGLFNVIQLDPNMTSSAIRRRIRKHVKGPLIHNGVKMFVYCDDILKLDTGAIVCPNDSNLSNTTMVAKYLADLAGNEYREECDLVANERNLQPSDVVSIATKRLGVIINGIMTALPNSSGPMKDNSGRTYKELLPATFKNVIDESERWGIFRLAIFPLGVHQNDTPDFSIVDVMCRSLMENVRTAHQLKEIYFLDINYDFLDLLWRELKEQVSSVTGAEAITQQNIPNEKISDETSSYEKLIDNKTFSDQVEPNEHQNGITVEKETTLVTKMSREKVLPITTYDVPCGFLVSRSIYVYIHKCDITKLQVDAIVNPTNDDLHNISAVAKTISKAAGHRAGKERKTLIRKSGPIPVGHTVVTSAGRLPCKKIIHAVGPRWSSLDDDDDKAKRQYFELFRDTYRNILRTADAYDFTSYAIPVDISGVPMQNFATLLRAQLTNEFKEQDLEVARIICEELINANTDSTNTESANIESMKEVHLVGNTDDLLGLIGGIFIQKNSQTPTNGVLDVVRLDRDMVHQVIQKRLKRRQMKLLVYNGVNIFIKCDDITKMNADAIVCPNDEKLSCSIGLAKTIGDLAGKVYKKRCRKEAKSQKLKPSDVVSIKTKNYGIIINVILPPNLDASSGTNKKSIKRAFGNLLRESYRNAIDEARRRDVRVLAMYPLGADESDFEYENNLAKGKIANIICRGLTESLDTDQKPKEIHIVDINNDFLPLLHKKLQKHINRITDNDQNILSEQTEVEIVDRDVSPESPTITTKSAIQPVTDMDENILSEQGEMETVDQEISRESPTITPESAIQPVIDTDKNIQSEQAEMETVDQEIAAEDPSIITKSAIEPVSESHLQSAFSGEIPSPEITTAREKHIDATFDESVSIPDSHLPCGFLTLDVIKVFIHKCDITTLRVDAVVNVTSEKLDHDSAFSNVIFDAAGPELEREIRKIINNSGPIPVTQTVVTSAGKLPCKSVIHAVGPHWPLLETQEKKEHCLMILRDTFANIVHTADTHGFNSIALPALFSGNIQMPAYNVAAVIRDTLTSIFTIPERVLTKAICEVLININTQNVNEIHLVHISDPILSLIRDIFIEINESKRPNGLLNVIELGEEMVSTAIEKRLKGKPDELLIHNKVKVFIYCADIAKLNVDAIVCPNDEKLSCSSGLSKELADRAGTVYKKRCRKAAKGKTLMASDVVSINTKKHGVIINVVVPHLRTSLVKDRHAEKYNYEDSLRMSFQNAIAEARKGDIRVLAMHPLGADEAHVSKVWIADILCHALTDSLKMEEQIKEIHIVDINNNFLPLLLREMKRHIRDIQDGGDTNQPEQTRMETVEKEISPESPMIITESEIQPVSESDVQTAHGERIPSPEITTAAEKHTGNSFQGLVSIPKYHPPCGFLTLNVIQVFIHKCEITALDVDAVVNVTNESLDHSSGVSKDIFDAAGPELDKEVREILKSSGTIPVTQTVVTSAGELPSKKVIHVVGPLWPLLETQKKKEHCLKLLRDTFVNILQTADAHGFNSIVLPAFITGIIRLPTQNFATLLLARLSNTFIERDHAVARIICEALINADTQSMKEVHLVDKKDDLLELIGGAFIQKNSQIPPNGVLDVVRLDHDMVHQVIEKRLKRRQREVLVYNGVEIFIKCDDITKMNADAIVCPNDEKLSCSIGLAKTISDLTGKVYKKRCRKEAKSQKLKPSDVVSIDTEHYGLIINVVVPRFGTSFQKDKKVHKQNYEDALRMSFQNAIDEATTNDVRVLAMYPLGGDETQVPKIWIADIICHALTDSLKPGQQLKEIHIVNINNTFLPLLWEELKKYITNMSANVEMNRKKPKEVETVDQEISPESPTVTTKSAIQPVIDMDESILSEEGEMETVDQEISAESPTVTTKSAIQPVTDMDENILSEEGEMETVDQEISAESPTITTKSAIQPVTDMDENILSEEGEMETVDQEISAESPTITTKSAIQPVTESHLQIAFSEEIPSPEITTARETHVDPPFEHPVSIPDNHLPCGFLTLSIIKVFIHKCDITTLRVDSVVNVTSEKLDHDSAFSNVIFDAAGPELEGEIREIVNSSGPIPVTQTVVTSAGKLPCRKVIHAVGPHWPLLETQEKREHCLKLLRDTLVNILHAADTHGFKSIALPALFSGNIQMPAYNVAAVIRDTLTRIFTIPERELARTISEVLININSQSVNEIHLVNTTDRVLSLIRDTFLEMNESNQQKSLLSAIELGGKTVSSTIEKRIKRRPDELLIHNRVKVFIYCADITKLKVDAIVCPNDENLSCSTGLSRELADLAGTAYTKRCRDAARSKTLKPSEVVSIRTEDYGLIINVIMPHLNSSFWTYTTFDDYLYREVLHISFQNAIKEARKCGVSSLAICPIGADEEFVPNLWVVDKICEALTIYLETEEQIKEIYIVNKNKDFVTLLWNELNRRISSCTGNETTVDKVITEG</sequence>
<feature type="domain" description="Macro" evidence="2">
    <location>
        <begin position="2839"/>
        <end position="3044"/>
    </location>
</feature>
<dbReference type="Gene3D" id="3.30.420.10">
    <property type="entry name" value="Ribonuclease H-like superfamily/Ribonuclease H"/>
    <property type="match status" value="1"/>
</dbReference>
<feature type="domain" description="Macro" evidence="2">
    <location>
        <begin position="5315"/>
        <end position="5520"/>
    </location>
</feature>
<feature type="domain" description="Macro" evidence="2">
    <location>
        <begin position="1385"/>
        <end position="1590"/>
    </location>
</feature>
<feature type="domain" description="Macro" evidence="2">
    <location>
        <begin position="6664"/>
        <end position="6852"/>
    </location>
</feature>
<feature type="domain" description="Macro" evidence="2">
    <location>
        <begin position="5549"/>
        <end position="5737"/>
    </location>
</feature>
<dbReference type="SMART" id="SM00506">
    <property type="entry name" value="A1pp"/>
    <property type="match status" value="12"/>
</dbReference>
<evidence type="ECO:0000259" key="2">
    <source>
        <dbReference type="PROSITE" id="PS51154"/>
    </source>
</evidence>
<dbReference type="PROSITE" id="PS51154">
    <property type="entry name" value="MACRO"/>
    <property type="match status" value="23"/>
</dbReference>
<feature type="domain" description="Macro" evidence="2">
    <location>
        <begin position="2585"/>
        <end position="2773"/>
    </location>
</feature>
<dbReference type="InterPro" id="IPR008042">
    <property type="entry name" value="Retrotrans_Pao"/>
</dbReference>
<evidence type="ECO:0000313" key="4">
    <source>
        <dbReference type="Proteomes" id="UP001208570"/>
    </source>
</evidence>
<dbReference type="SUPFAM" id="SSF52949">
    <property type="entry name" value="Macro domain-like"/>
    <property type="match status" value="24"/>
</dbReference>
<feature type="domain" description="Macro" evidence="2">
    <location>
        <begin position="3557"/>
        <end position="3735"/>
    </location>
</feature>
<reference evidence="3" key="1">
    <citation type="journal article" date="2023" name="Mol. Biol. Evol.">
        <title>Third-Generation Sequencing Reveals the Adaptive Role of the Epigenome in Three Deep-Sea Polychaetes.</title>
        <authorList>
            <person name="Perez M."/>
            <person name="Aroh O."/>
            <person name="Sun Y."/>
            <person name="Lan Y."/>
            <person name="Juniper S.K."/>
            <person name="Young C.R."/>
            <person name="Angers B."/>
            <person name="Qian P.Y."/>
        </authorList>
    </citation>
    <scope>NUCLEOTIDE SEQUENCE</scope>
    <source>
        <strain evidence="3">P08H-3</strain>
    </source>
</reference>
<feature type="domain" description="Macro" evidence="2">
    <location>
        <begin position="3778"/>
        <end position="3983"/>
    </location>
</feature>
<feature type="domain" description="Macro" evidence="2">
    <location>
        <begin position="904"/>
        <end position="1109"/>
    </location>
</feature>
<protein>
    <recommendedName>
        <fullName evidence="2">Macro domain-containing protein</fullName>
    </recommendedName>
</protein>
<dbReference type="PANTHER" id="PTHR11106:SF111">
    <property type="entry name" value="MACRO DOMAIN-CONTAINING PROTEIN"/>
    <property type="match status" value="1"/>
</dbReference>